<dbReference type="Proteomes" id="UP001165065">
    <property type="component" value="Unassembled WGS sequence"/>
</dbReference>
<dbReference type="OrthoDB" id="543156at2759"/>
<dbReference type="PANTHER" id="PTHR48094:SF11">
    <property type="entry name" value="GLUTATHIONE-INDEPENDENT GLYOXALASE HSP31-RELATED"/>
    <property type="match status" value="1"/>
</dbReference>
<comment type="caution">
    <text evidence="5">The sequence shown here is derived from an EMBL/GenBank/DDBJ whole genome shotgun (WGS) entry which is preliminary data.</text>
</comment>
<evidence type="ECO:0000313" key="6">
    <source>
        <dbReference type="Proteomes" id="UP001165065"/>
    </source>
</evidence>
<dbReference type="Gene3D" id="3.40.50.880">
    <property type="match status" value="1"/>
</dbReference>
<reference evidence="6" key="1">
    <citation type="journal article" date="2023" name="Commun. Biol.">
        <title>Genome analysis of Parmales, the sister group of diatoms, reveals the evolutionary specialization of diatoms from phago-mixotrophs to photoautotrophs.</title>
        <authorList>
            <person name="Ban H."/>
            <person name="Sato S."/>
            <person name="Yoshikawa S."/>
            <person name="Yamada K."/>
            <person name="Nakamura Y."/>
            <person name="Ichinomiya M."/>
            <person name="Sato N."/>
            <person name="Blanc-Mathieu R."/>
            <person name="Endo H."/>
            <person name="Kuwata A."/>
            <person name="Ogata H."/>
        </authorList>
    </citation>
    <scope>NUCLEOTIDE SEQUENCE [LARGE SCALE GENOMIC DNA]</scope>
</reference>
<protein>
    <recommendedName>
        <fullName evidence="4">DJ-1/PfpI domain-containing protein</fullName>
    </recommendedName>
</protein>
<evidence type="ECO:0000256" key="2">
    <source>
        <dbReference type="ARBA" id="ARBA00023239"/>
    </source>
</evidence>
<comment type="similarity">
    <text evidence="3">Belongs to the peptidase C56 family. HSP31-like subfamily.</text>
</comment>
<evidence type="ECO:0000256" key="1">
    <source>
        <dbReference type="ARBA" id="ARBA00023016"/>
    </source>
</evidence>
<dbReference type="GO" id="GO:0005737">
    <property type="term" value="C:cytoplasm"/>
    <property type="evidence" value="ECO:0007669"/>
    <property type="project" value="TreeGrafter"/>
</dbReference>
<dbReference type="InterPro" id="IPR029062">
    <property type="entry name" value="Class_I_gatase-like"/>
</dbReference>
<dbReference type="GO" id="GO:0019172">
    <property type="term" value="F:glyoxalase III activity"/>
    <property type="evidence" value="ECO:0007669"/>
    <property type="project" value="TreeGrafter"/>
</dbReference>
<dbReference type="SUPFAM" id="SSF52317">
    <property type="entry name" value="Class I glutamine amidotransferase-like"/>
    <property type="match status" value="1"/>
</dbReference>
<gene>
    <name evidence="5" type="ORF">TrCOL_g12468</name>
</gene>
<name>A0A9W7FZM6_9STRA</name>
<dbReference type="AlphaFoldDB" id="A0A9W7FZM6"/>
<evidence type="ECO:0000313" key="5">
    <source>
        <dbReference type="EMBL" id="GMI25901.1"/>
    </source>
</evidence>
<organism evidence="5 6">
    <name type="scientific">Triparma columacea</name>
    <dbReference type="NCBI Taxonomy" id="722753"/>
    <lineage>
        <taxon>Eukaryota</taxon>
        <taxon>Sar</taxon>
        <taxon>Stramenopiles</taxon>
        <taxon>Ochrophyta</taxon>
        <taxon>Bolidophyceae</taxon>
        <taxon>Parmales</taxon>
        <taxon>Triparmaceae</taxon>
        <taxon>Triparma</taxon>
    </lineage>
</organism>
<proteinExistence type="inferred from homology"/>
<dbReference type="CDD" id="cd03141">
    <property type="entry name" value="GATase1_Hsp31_like"/>
    <property type="match status" value="1"/>
</dbReference>
<evidence type="ECO:0000259" key="4">
    <source>
        <dbReference type="Pfam" id="PF01965"/>
    </source>
</evidence>
<keyword evidence="6" id="KW-1185">Reference proteome</keyword>
<keyword evidence="1" id="KW-0346">Stress response</keyword>
<dbReference type="InterPro" id="IPR002818">
    <property type="entry name" value="DJ-1/PfpI"/>
</dbReference>
<dbReference type="EMBL" id="BRYA01000619">
    <property type="protein sequence ID" value="GMI25901.1"/>
    <property type="molecule type" value="Genomic_DNA"/>
</dbReference>
<sequence>KVIIAATSAGSMGGRPTGLWLAELAEPYYVFTEAGFDVTIASVDGGSIPIDAGSMAEGFFTEDSKKFLHDAAGYAKLSHSVKLSDLKVDDFDALFIAGGHGTCVDGAKMKEAVEAFYASGKPLCADCHGPYALITCTKPNGEALVKGLEVTGFTNLEEEQAGAKEWVEGNALFIETEFKKQGAKFISGDPWTSKIAVAGNLITAQNPQSAKEGALKVAEMLA</sequence>
<keyword evidence="2" id="KW-0456">Lyase</keyword>
<dbReference type="Pfam" id="PF01965">
    <property type="entry name" value="DJ-1_PfpI"/>
    <property type="match status" value="1"/>
</dbReference>
<dbReference type="InterPro" id="IPR050325">
    <property type="entry name" value="Prot/Nucl_acid_deglycase"/>
</dbReference>
<feature type="domain" description="DJ-1/PfpI" evidence="4">
    <location>
        <begin position="22"/>
        <end position="219"/>
    </location>
</feature>
<accession>A0A9W7FZM6</accession>
<dbReference type="GO" id="GO:0019243">
    <property type="term" value="P:methylglyoxal catabolic process to D-lactate via S-lactoyl-glutathione"/>
    <property type="evidence" value="ECO:0007669"/>
    <property type="project" value="TreeGrafter"/>
</dbReference>
<evidence type="ECO:0000256" key="3">
    <source>
        <dbReference type="ARBA" id="ARBA00038493"/>
    </source>
</evidence>
<feature type="non-terminal residue" evidence="5">
    <location>
        <position position="1"/>
    </location>
</feature>
<dbReference type="PANTHER" id="PTHR48094">
    <property type="entry name" value="PROTEIN/NUCLEIC ACID DEGLYCASE DJ-1-RELATED"/>
    <property type="match status" value="1"/>
</dbReference>